<dbReference type="Pfam" id="PF02375">
    <property type="entry name" value="JmjN"/>
    <property type="match status" value="1"/>
</dbReference>
<comment type="caution">
    <text evidence="4">The sequence shown here is derived from an EMBL/GenBank/DDBJ whole genome shotgun (WGS) entry which is preliminary data.</text>
</comment>
<dbReference type="CDD" id="cd15571">
    <property type="entry name" value="ePHD"/>
    <property type="match status" value="1"/>
</dbReference>
<proteinExistence type="predicted"/>
<dbReference type="PANTHER" id="PTHR10694:SF7">
    <property type="entry name" value="[HISTONE H3]-TRIMETHYL-L-LYSINE(9) DEMETHYLASE"/>
    <property type="match status" value="1"/>
</dbReference>
<protein>
    <submittedName>
        <fullName evidence="4">DNA damage-responsive transcriptional repressor</fullName>
    </submittedName>
</protein>
<dbReference type="InterPro" id="IPR013083">
    <property type="entry name" value="Znf_RING/FYVE/PHD"/>
</dbReference>
<dbReference type="GO" id="GO:0051864">
    <property type="term" value="F:histone H3K36 demethylase activity"/>
    <property type="evidence" value="ECO:0007669"/>
    <property type="project" value="TreeGrafter"/>
</dbReference>
<dbReference type="EMBL" id="LYUB02000027">
    <property type="protein sequence ID" value="OVF04512.1"/>
    <property type="molecule type" value="Genomic_DNA"/>
</dbReference>
<feature type="region of interest" description="Disordered" evidence="1">
    <location>
        <begin position="118"/>
        <end position="157"/>
    </location>
</feature>
<dbReference type="Proteomes" id="UP000195602">
    <property type="component" value="Unassembled WGS sequence"/>
</dbReference>
<dbReference type="Gene3D" id="3.30.40.10">
    <property type="entry name" value="Zinc/RING finger domain, C3HC4 (zinc finger)"/>
    <property type="match status" value="1"/>
</dbReference>
<dbReference type="PANTHER" id="PTHR10694">
    <property type="entry name" value="LYSINE-SPECIFIC DEMETHYLASE"/>
    <property type="match status" value="1"/>
</dbReference>
<dbReference type="GO" id="GO:0032454">
    <property type="term" value="F:histone H3K9 demethylase activity"/>
    <property type="evidence" value="ECO:0007669"/>
    <property type="project" value="TreeGrafter"/>
</dbReference>
<evidence type="ECO:0000313" key="5">
    <source>
        <dbReference type="Proteomes" id="UP000195602"/>
    </source>
</evidence>
<evidence type="ECO:0000256" key="1">
    <source>
        <dbReference type="SAM" id="MobiDB-lite"/>
    </source>
</evidence>
<reference evidence="4 5" key="1">
    <citation type="submission" date="2017-04" db="EMBL/GenBank/DDBJ databases">
        <title>Draft genome of the yeast Clavispora lusitaniae type strain CBS 6936.</title>
        <authorList>
            <person name="Durrens P."/>
            <person name="Klopp C."/>
            <person name="Biteau N."/>
            <person name="Fitton-Ouhabi V."/>
            <person name="Dementhon K."/>
            <person name="Accoceberry I."/>
            <person name="Sherman D.J."/>
            <person name="Noel T."/>
        </authorList>
    </citation>
    <scope>NUCLEOTIDE SEQUENCE [LARGE SCALE GENOMIC DNA]</scope>
    <source>
        <strain evidence="4 5">CBS 6936</strain>
    </source>
</reference>
<organism evidence="4 5">
    <name type="scientific">Clavispora lusitaniae</name>
    <name type="common">Candida lusitaniae</name>
    <dbReference type="NCBI Taxonomy" id="36911"/>
    <lineage>
        <taxon>Eukaryota</taxon>
        <taxon>Fungi</taxon>
        <taxon>Dikarya</taxon>
        <taxon>Ascomycota</taxon>
        <taxon>Saccharomycotina</taxon>
        <taxon>Pichiomycetes</taxon>
        <taxon>Metschnikowiaceae</taxon>
        <taxon>Clavispora</taxon>
    </lineage>
</organism>
<dbReference type="PROSITE" id="PS51184">
    <property type="entry name" value="JMJC"/>
    <property type="match status" value="1"/>
</dbReference>
<evidence type="ECO:0000313" key="4">
    <source>
        <dbReference type="EMBL" id="OVF04512.1"/>
    </source>
</evidence>
<evidence type="ECO:0000259" key="3">
    <source>
        <dbReference type="PROSITE" id="PS51184"/>
    </source>
</evidence>
<name>A0AA91PW15_CLALS</name>
<dbReference type="GO" id="GO:0010468">
    <property type="term" value="P:regulation of gene expression"/>
    <property type="evidence" value="ECO:0007669"/>
    <property type="project" value="TreeGrafter"/>
</dbReference>
<sequence length="725" mass="83334">MESRYKCDPQLQVEPAFYSDGVPVFEPTMAQFTDFYQYNKAINKYGMQSGIVKIIPPPEWTESLRGTYTPKNLARIRIKNPIIQNMNVTPGHQGVYSSQNVERQRSYDIYQWKSISQKPNYVPPAHKKTRRGSPSAENKSPQKEGYSLRSKSSSKPAANFLQGDFNIDTSEFTNERCEELEQLYWRSLGYAEPMYGADMLGSLFLESTKAWNVAHLPNVLDLMEEKIPGVNDAYLYAGLWKASFSWHLEDQDLYSINYLHFGAPKQWYSIPQREHKKFYTLMKEIFAEDYKQCHEFLRHKTFLASPQFLAKHGITCNKIVHKQGEFMITYPYGYHAGFNFGFNLAESVNFALDDWFPFAEKTQKCECITDAVAINHRMLFCRFKGIPYDSEVYKPSKQLSHSPSEVPTKKIPGRKRQKVEAVTHQCLLCPNDLDIELTKFKPFELLQTDMFDYATKKPLEVHRLCAEMFPDQLVFEKVFLDNLWRDVVKGFSNISRPQRNLKCLVCHTRNKISQSVKSPSQGACFQCTSPKCTRSFHGTCALAGGFDFNKKVCKQHRSIPDPTSHYSMEASFIDSNSMVQFTIPTGSKRQINNTFCGLATRNNRSESTLEVSVYPQLSDSIEVHYKSLILPVGYETDSNPFLNMELVTKYRSFNRQYSASEIQAHLPPSSFHASSSNYAIEKGPATFSPESTSRIIFVNEFSNRAIQHSTEPSKFHFVSESFNEI</sequence>
<gene>
    <name evidence="4" type="ORF">A9F13_27g00572</name>
</gene>
<dbReference type="Pfam" id="PF13771">
    <property type="entry name" value="zf-HC5HC2H"/>
    <property type="match status" value="1"/>
</dbReference>
<evidence type="ECO:0000259" key="2">
    <source>
        <dbReference type="PROSITE" id="PS51183"/>
    </source>
</evidence>
<dbReference type="SMART" id="SM00545">
    <property type="entry name" value="JmjN"/>
    <property type="match status" value="1"/>
</dbReference>
<feature type="domain" description="JmjN" evidence="2">
    <location>
        <begin position="22"/>
        <end position="63"/>
    </location>
</feature>
<dbReference type="InterPro" id="IPR003347">
    <property type="entry name" value="JmjC_dom"/>
</dbReference>
<dbReference type="PROSITE" id="PS51183">
    <property type="entry name" value="JMJN"/>
    <property type="match status" value="1"/>
</dbReference>
<dbReference type="Gene3D" id="2.60.120.650">
    <property type="entry name" value="Cupin"/>
    <property type="match status" value="1"/>
</dbReference>
<dbReference type="SUPFAM" id="SSF51197">
    <property type="entry name" value="Clavaminate synthase-like"/>
    <property type="match status" value="1"/>
</dbReference>
<dbReference type="GO" id="GO:0005634">
    <property type="term" value="C:nucleus"/>
    <property type="evidence" value="ECO:0007669"/>
    <property type="project" value="TreeGrafter"/>
</dbReference>
<dbReference type="InterPro" id="IPR003349">
    <property type="entry name" value="JmjN"/>
</dbReference>
<feature type="region of interest" description="Disordered" evidence="1">
    <location>
        <begin position="394"/>
        <end position="414"/>
    </location>
</feature>
<dbReference type="KEGG" id="clus:A9F13_27g00572"/>
<feature type="domain" description="JmjC" evidence="3">
    <location>
        <begin position="205"/>
        <end position="367"/>
    </location>
</feature>
<dbReference type="SMART" id="SM00558">
    <property type="entry name" value="JmjC"/>
    <property type="match status" value="1"/>
</dbReference>
<dbReference type="GO" id="GO:0000785">
    <property type="term" value="C:chromatin"/>
    <property type="evidence" value="ECO:0007669"/>
    <property type="project" value="TreeGrafter"/>
</dbReference>
<accession>A0AA91PW15</accession>
<dbReference type="AlphaFoldDB" id="A0AA91PW15"/>
<dbReference type="Pfam" id="PF02373">
    <property type="entry name" value="JmjC"/>
    <property type="match status" value="1"/>
</dbReference>